<accession>A0A2W0C891</accession>
<dbReference type="EMBL" id="PRLG01000020">
    <property type="protein sequence ID" value="PYY28257.1"/>
    <property type="molecule type" value="Genomic_DNA"/>
</dbReference>
<reference evidence="1 2" key="1">
    <citation type="submission" date="2018-01" db="EMBL/GenBank/DDBJ databases">
        <title>Genome sequence of the PGP bacterium Paenibacillus illinoisensis E3.</title>
        <authorList>
            <person name="Rolli E."/>
            <person name="Marasco R."/>
            <person name="Bessem C."/>
            <person name="Michoud G."/>
            <person name="Gaiarsa S."/>
            <person name="Borin S."/>
            <person name="Daffonchio D."/>
        </authorList>
    </citation>
    <scope>NUCLEOTIDE SEQUENCE [LARGE SCALE GENOMIC DNA]</scope>
    <source>
        <strain evidence="1 2">E3</strain>
    </source>
</reference>
<protein>
    <submittedName>
        <fullName evidence="1">Uncharacterized protein</fullName>
    </submittedName>
</protein>
<name>A0A2W0C891_9BACL</name>
<evidence type="ECO:0000313" key="2">
    <source>
        <dbReference type="Proteomes" id="UP000247459"/>
    </source>
</evidence>
<dbReference type="Proteomes" id="UP000247459">
    <property type="component" value="Unassembled WGS sequence"/>
</dbReference>
<sequence>MAVFCDSECEMVGALCDFCTHYKDDCTDGKFQGEGLCTVKGVRVEAHFSCDDDFHCFQAKSNKGE</sequence>
<comment type="caution">
    <text evidence="1">The sequence shown here is derived from an EMBL/GenBank/DDBJ whole genome shotgun (WGS) entry which is preliminary data.</text>
</comment>
<proteinExistence type="predicted"/>
<organism evidence="1 2">
    <name type="scientific">Paenibacillus illinoisensis</name>
    <dbReference type="NCBI Taxonomy" id="59845"/>
    <lineage>
        <taxon>Bacteria</taxon>
        <taxon>Bacillati</taxon>
        <taxon>Bacillota</taxon>
        <taxon>Bacilli</taxon>
        <taxon>Bacillales</taxon>
        <taxon>Paenibacillaceae</taxon>
        <taxon>Paenibacillus</taxon>
    </lineage>
</organism>
<dbReference type="AlphaFoldDB" id="A0A2W0C891"/>
<gene>
    <name evidence="1" type="ORF">PIL02S_03403</name>
</gene>
<evidence type="ECO:0000313" key="1">
    <source>
        <dbReference type="EMBL" id="PYY28257.1"/>
    </source>
</evidence>